<gene>
    <name evidence="1" type="ORF">IE37_00915</name>
</gene>
<dbReference type="Proteomes" id="UP000245720">
    <property type="component" value="Unassembled WGS sequence"/>
</dbReference>
<organism evidence="1 2">
    <name type="scientific">Ruminococcus flavefaciens</name>
    <dbReference type="NCBI Taxonomy" id="1265"/>
    <lineage>
        <taxon>Bacteria</taxon>
        <taxon>Bacillati</taxon>
        <taxon>Bacillota</taxon>
        <taxon>Clostridia</taxon>
        <taxon>Eubacteriales</taxon>
        <taxon>Oscillospiraceae</taxon>
        <taxon>Ruminococcus</taxon>
    </lineage>
</organism>
<dbReference type="EMBL" id="QGDI01000003">
    <property type="protein sequence ID" value="PWJ13984.1"/>
    <property type="molecule type" value="Genomic_DNA"/>
</dbReference>
<evidence type="ECO:0000313" key="1">
    <source>
        <dbReference type="EMBL" id="PWJ13984.1"/>
    </source>
</evidence>
<protein>
    <submittedName>
        <fullName evidence="1">Uncharacterized protein</fullName>
    </submittedName>
</protein>
<evidence type="ECO:0000313" key="2">
    <source>
        <dbReference type="Proteomes" id="UP000245720"/>
    </source>
</evidence>
<comment type="caution">
    <text evidence="1">The sequence shown here is derived from an EMBL/GenBank/DDBJ whole genome shotgun (WGS) entry which is preliminary data.</text>
</comment>
<dbReference type="AlphaFoldDB" id="A0A315Y1L3"/>
<accession>A0A315Y1L3</accession>
<name>A0A315Y1L3_RUMFL</name>
<dbReference type="RefSeq" id="WP_109725771.1">
    <property type="nucleotide sequence ID" value="NZ_QGDI01000003.1"/>
</dbReference>
<sequence>MNDYEVAPRKRSKCEVKKIPGQTLDFCRDIAAANSLGVSYGTYMGMKHDAEAQEYYEKFGVRLKRRRAK</sequence>
<proteinExistence type="predicted"/>
<reference evidence="1 2" key="1">
    <citation type="submission" date="2018-05" db="EMBL/GenBank/DDBJ databases">
        <title>The Hungate 1000. A catalogue of reference genomes from the rumen microbiome.</title>
        <authorList>
            <person name="Kelly W."/>
        </authorList>
    </citation>
    <scope>NUCLEOTIDE SEQUENCE [LARGE SCALE GENOMIC DNA]</scope>
    <source>
        <strain evidence="1 2">SAb67</strain>
    </source>
</reference>